<protein>
    <submittedName>
        <fullName evidence="1">Uncharacterized protein</fullName>
    </submittedName>
</protein>
<dbReference type="AlphaFoldDB" id="A0A4V3CWX6"/>
<accession>A0A4V3CWX6</accession>
<gene>
    <name evidence="1" type="ORF">EV672_101205</name>
</gene>
<dbReference type="Proteomes" id="UP000294593">
    <property type="component" value="Unassembled WGS sequence"/>
</dbReference>
<evidence type="ECO:0000313" key="2">
    <source>
        <dbReference type="Proteomes" id="UP000294593"/>
    </source>
</evidence>
<organism evidence="1 2">
    <name type="scientific">Aquabacterium commune</name>
    <dbReference type="NCBI Taxonomy" id="70586"/>
    <lineage>
        <taxon>Bacteria</taxon>
        <taxon>Pseudomonadati</taxon>
        <taxon>Pseudomonadota</taxon>
        <taxon>Betaproteobacteria</taxon>
        <taxon>Burkholderiales</taxon>
        <taxon>Aquabacterium</taxon>
    </lineage>
</organism>
<evidence type="ECO:0000313" key="1">
    <source>
        <dbReference type="EMBL" id="TDP88068.1"/>
    </source>
</evidence>
<sequence>MIPQAVKCVTVWLFSVRLPARTNLAHNLLVSHNSQPI</sequence>
<dbReference type="EMBL" id="SNXW01000001">
    <property type="protein sequence ID" value="TDP88068.1"/>
    <property type="molecule type" value="Genomic_DNA"/>
</dbReference>
<keyword evidence="2" id="KW-1185">Reference proteome</keyword>
<name>A0A4V3CWX6_9BURK</name>
<proteinExistence type="predicted"/>
<reference evidence="1 2" key="1">
    <citation type="submission" date="2019-03" db="EMBL/GenBank/DDBJ databases">
        <title>Genomic Encyclopedia of Type Strains, Phase IV (KMG-IV): sequencing the most valuable type-strain genomes for metagenomic binning, comparative biology and taxonomic classification.</title>
        <authorList>
            <person name="Goeker M."/>
        </authorList>
    </citation>
    <scope>NUCLEOTIDE SEQUENCE [LARGE SCALE GENOMIC DNA]</scope>
    <source>
        <strain evidence="1 2">DSM 11901</strain>
    </source>
</reference>
<comment type="caution">
    <text evidence="1">The sequence shown here is derived from an EMBL/GenBank/DDBJ whole genome shotgun (WGS) entry which is preliminary data.</text>
</comment>